<evidence type="ECO:0000256" key="4">
    <source>
        <dbReference type="ARBA" id="ARBA00022801"/>
    </source>
</evidence>
<evidence type="ECO:0000256" key="3">
    <source>
        <dbReference type="ARBA" id="ARBA00022723"/>
    </source>
</evidence>
<dbReference type="InterPro" id="IPR000086">
    <property type="entry name" value="NUDIX_hydrolase_dom"/>
</dbReference>
<dbReference type="OrthoDB" id="1695362at2759"/>
<evidence type="ECO:0000256" key="2">
    <source>
        <dbReference type="ARBA" id="ARBA00001946"/>
    </source>
</evidence>
<evidence type="ECO:0000256" key="6">
    <source>
        <dbReference type="ARBA" id="ARBA00023211"/>
    </source>
</evidence>
<dbReference type="Proteomes" id="UP000070544">
    <property type="component" value="Unassembled WGS sequence"/>
</dbReference>
<dbReference type="GO" id="GO:0046872">
    <property type="term" value="F:metal ion binding"/>
    <property type="evidence" value="ECO:0007669"/>
    <property type="project" value="UniProtKB-KW"/>
</dbReference>
<name>A0A139ACM9_GONPJ</name>
<dbReference type="CDD" id="cd18870">
    <property type="entry name" value="NUDIX_AcylCoAdiphos_Nudt19"/>
    <property type="match status" value="1"/>
</dbReference>
<keyword evidence="3" id="KW-0479">Metal-binding</keyword>
<dbReference type="STRING" id="1344416.A0A139ACM9"/>
<dbReference type="GO" id="GO:0005739">
    <property type="term" value="C:mitochondrion"/>
    <property type="evidence" value="ECO:0007669"/>
    <property type="project" value="TreeGrafter"/>
</dbReference>
<sequence>MPHPSTQGGKIQARDPSKPPATPIPASTLLVVAPLSSSEPGYGQKGGFRVLMIKRSSHGFFGSLTVFPGGKIDPVDSSDVFASLKRHPRSTKSGAEFHSWEAAVGAVRETFEETGVLILGKSVRSLDSEAIEQWRKKASKSPKEFVKMCESLDVTPNIERVAPWSRWITPPMAPKRFDTRFFLTTLSKPIVASTTVSADGHESTALAWLKPLEALELAKKKEIHLIIPQVKTLEQLSEHTFNELEEFVIGTREQSSVSLTPTIPGVPPVNKL</sequence>
<dbReference type="SUPFAM" id="SSF55811">
    <property type="entry name" value="Nudix"/>
    <property type="match status" value="1"/>
</dbReference>
<protein>
    <recommendedName>
        <fullName evidence="8">Nudix hydrolase domain-containing protein</fullName>
    </recommendedName>
</protein>
<dbReference type="PANTHER" id="PTHR12318">
    <property type="entry name" value="TESTOSTERONE-REGULATED PROTEIN RP2"/>
    <property type="match status" value="1"/>
</dbReference>
<dbReference type="PROSITE" id="PS51462">
    <property type="entry name" value="NUDIX"/>
    <property type="match status" value="1"/>
</dbReference>
<evidence type="ECO:0000256" key="1">
    <source>
        <dbReference type="ARBA" id="ARBA00001936"/>
    </source>
</evidence>
<evidence type="ECO:0000313" key="9">
    <source>
        <dbReference type="EMBL" id="KXS14576.1"/>
    </source>
</evidence>
<keyword evidence="6" id="KW-0464">Manganese</keyword>
<reference evidence="9 10" key="1">
    <citation type="journal article" date="2015" name="Genome Biol. Evol.">
        <title>Phylogenomic analyses indicate that early fungi evolved digesting cell walls of algal ancestors of land plants.</title>
        <authorList>
            <person name="Chang Y."/>
            <person name="Wang S."/>
            <person name="Sekimoto S."/>
            <person name="Aerts A.L."/>
            <person name="Choi C."/>
            <person name="Clum A."/>
            <person name="LaButti K.M."/>
            <person name="Lindquist E.A."/>
            <person name="Yee Ngan C."/>
            <person name="Ohm R.A."/>
            <person name="Salamov A.A."/>
            <person name="Grigoriev I.V."/>
            <person name="Spatafora J.W."/>
            <person name="Berbee M.L."/>
        </authorList>
    </citation>
    <scope>NUCLEOTIDE SEQUENCE [LARGE SCALE GENOMIC DNA]</scope>
    <source>
        <strain evidence="9 10">JEL478</strain>
    </source>
</reference>
<keyword evidence="5" id="KW-0460">Magnesium</keyword>
<dbReference type="EMBL" id="KQ965768">
    <property type="protein sequence ID" value="KXS14576.1"/>
    <property type="molecule type" value="Genomic_DNA"/>
</dbReference>
<keyword evidence="4" id="KW-0378">Hydrolase</keyword>
<evidence type="ECO:0000313" key="10">
    <source>
        <dbReference type="Proteomes" id="UP000070544"/>
    </source>
</evidence>
<feature type="region of interest" description="Disordered" evidence="7">
    <location>
        <begin position="1"/>
        <end position="25"/>
    </location>
</feature>
<evidence type="ECO:0000259" key="8">
    <source>
        <dbReference type="PROSITE" id="PS51462"/>
    </source>
</evidence>
<dbReference type="PANTHER" id="PTHR12318:SF0">
    <property type="entry name" value="ACYL-COENZYME A DIPHOSPHATASE NUDT19"/>
    <property type="match status" value="1"/>
</dbReference>
<evidence type="ECO:0000256" key="7">
    <source>
        <dbReference type="SAM" id="MobiDB-lite"/>
    </source>
</evidence>
<dbReference type="GO" id="GO:0016818">
    <property type="term" value="F:hydrolase activity, acting on acid anhydrides, in phosphorus-containing anhydrides"/>
    <property type="evidence" value="ECO:0007669"/>
    <property type="project" value="InterPro"/>
</dbReference>
<keyword evidence="10" id="KW-1185">Reference proteome</keyword>
<dbReference type="Gene3D" id="3.90.79.10">
    <property type="entry name" value="Nucleoside Triphosphate Pyrophosphohydrolase"/>
    <property type="match status" value="1"/>
</dbReference>
<dbReference type="AlphaFoldDB" id="A0A139ACM9"/>
<comment type="cofactor">
    <cofactor evidence="2">
        <name>Mg(2+)</name>
        <dbReference type="ChEBI" id="CHEBI:18420"/>
    </cofactor>
</comment>
<feature type="domain" description="Nudix hydrolase" evidence="8">
    <location>
        <begin position="22"/>
        <end position="231"/>
    </location>
</feature>
<dbReference type="InterPro" id="IPR015797">
    <property type="entry name" value="NUDIX_hydrolase-like_dom_sf"/>
</dbReference>
<accession>A0A139ACM9</accession>
<comment type="cofactor">
    <cofactor evidence="1">
        <name>Mn(2+)</name>
        <dbReference type="ChEBI" id="CHEBI:29035"/>
    </cofactor>
</comment>
<proteinExistence type="predicted"/>
<dbReference type="InterPro" id="IPR039121">
    <property type="entry name" value="NUDT19"/>
</dbReference>
<evidence type="ECO:0000256" key="5">
    <source>
        <dbReference type="ARBA" id="ARBA00022842"/>
    </source>
</evidence>
<dbReference type="OMA" id="ERSEWQY"/>
<organism evidence="9 10">
    <name type="scientific">Gonapodya prolifera (strain JEL478)</name>
    <name type="common">Monoblepharis prolifera</name>
    <dbReference type="NCBI Taxonomy" id="1344416"/>
    <lineage>
        <taxon>Eukaryota</taxon>
        <taxon>Fungi</taxon>
        <taxon>Fungi incertae sedis</taxon>
        <taxon>Chytridiomycota</taxon>
        <taxon>Chytridiomycota incertae sedis</taxon>
        <taxon>Monoblepharidomycetes</taxon>
        <taxon>Monoblepharidales</taxon>
        <taxon>Gonapodyaceae</taxon>
        <taxon>Gonapodya</taxon>
    </lineage>
</organism>
<gene>
    <name evidence="9" type="ORF">M427DRAFT_135702</name>
</gene>